<dbReference type="CDD" id="cd01831">
    <property type="entry name" value="Endoglucanase_E_like"/>
    <property type="match status" value="1"/>
</dbReference>
<dbReference type="Pfam" id="PF13472">
    <property type="entry name" value="Lipase_GDSL_2"/>
    <property type="match status" value="1"/>
</dbReference>
<organism evidence="4 5">
    <name type="scientific">Physocladia obscura</name>
    <dbReference type="NCBI Taxonomy" id="109957"/>
    <lineage>
        <taxon>Eukaryota</taxon>
        <taxon>Fungi</taxon>
        <taxon>Fungi incertae sedis</taxon>
        <taxon>Chytridiomycota</taxon>
        <taxon>Chytridiomycota incertae sedis</taxon>
        <taxon>Chytridiomycetes</taxon>
        <taxon>Chytridiales</taxon>
        <taxon>Chytriomycetaceae</taxon>
        <taxon>Physocladia</taxon>
    </lineage>
</organism>
<dbReference type="InterPro" id="IPR036514">
    <property type="entry name" value="SGNH_hydro_sf"/>
</dbReference>
<dbReference type="Pfam" id="PF17996">
    <property type="entry name" value="CE2_N"/>
    <property type="match status" value="1"/>
</dbReference>
<dbReference type="GO" id="GO:0052689">
    <property type="term" value="F:carboxylic ester hydrolase activity"/>
    <property type="evidence" value="ECO:0007669"/>
    <property type="project" value="InterPro"/>
</dbReference>
<feature type="domain" description="Carbohydrate esterase 2 N-terminal" evidence="3">
    <location>
        <begin position="322"/>
        <end position="423"/>
    </location>
</feature>
<dbReference type="Gene3D" id="3.40.50.1110">
    <property type="entry name" value="SGNH hydrolase"/>
    <property type="match status" value="1"/>
</dbReference>
<comment type="caution">
    <text evidence="4">The sequence shown here is derived from an EMBL/GenBank/DDBJ whole genome shotgun (WGS) entry which is preliminary data.</text>
</comment>
<name>A0AAD5SPU0_9FUNG</name>
<evidence type="ECO:0000313" key="4">
    <source>
        <dbReference type="EMBL" id="KAJ3092223.1"/>
    </source>
</evidence>
<dbReference type="Proteomes" id="UP001211907">
    <property type="component" value="Unassembled WGS sequence"/>
</dbReference>
<feature type="domain" description="SGNH hydrolase-type esterase" evidence="2">
    <location>
        <begin position="437"/>
        <end position="636"/>
    </location>
</feature>
<evidence type="ECO:0000313" key="5">
    <source>
        <dbReference type="Proteomes" id="UP001211907"/>
    </source>
</evidence>
<reference evidence="4" key="1">
    <citation type="submission" date="2020-05" db="EMBL/GenBank/DDBJ databases">
        <title>Phylogenomic resolution of chytrid fungi.</title>
        <authorList>
            <person name="Stajich J.E."/>
            <person name="Amses K."/>
            <person name="Simmons R."/>
            <person name="Seto K."/>
            <person name="Myers J."/>
            <person name="Bonds A."/>
            <person name="Quandt C.A."/>
            <person name="Barry K."/>
            <person name="Liu P."/>
            <person name="Grigoriev I."/>
            <person name="Longcore J.E."/>
            <person name="James T.Y."/>
        </authorList>
    </citation>
    <scope>NUCLEOTIDE SEQUENCE</scope>
    <source>
        <strain evidence="4">JEL0513</strain>
    </source>
</reference>
<feature type="region of interest" description="Disordered" evidence="1">
    <location>
        <begin position="665"/>
        <end position="727"/>
    </location>
</feature>
<dbReference type="PANTHER" id="PTHR37834:SF2">
    <property type="entry name" value="ESTERASE, SGNH HYDROLASE-TYPE"/>
    <property type="match status" value="1"/>
</dbReference>
<sequence>METNDTVAKTAFESALVLAVGAYTMFENPEVGAKITIPEIREILTSPGTQILYNCRVYTCALSLTAAMNFDNAGVGIKTASSYATFIENYEAKEYLEDLLTDSDHPPFVYIGANSRLFLIDVYALYFIRWGCPTLSTSLDISNFLVYQVPIVPKLSEIQFKKDEFLSTFLETPKKIVDAMSPLLDNLTQLEQQEMRESRQKAAEIFSKQFICVKKTGFYNQNGELVNGGGLLEQLIAGSADSHHAFLKTYSVILYLTVDRYVEVSYKDLQDHAYLFQTLLLTIYTFTNFNNEYYGSCEAESTANATSSFLVPTNPVCPNCLYVGRVSPDPNFPQFAFSGSGVIAIVTGTTITAKLVAIGGPVFFVPVIDGVNGTRFIVGETGTYLPEVFTIASELSSAGNHRVELYRDNEVAEPVTAFLGFSGTVTAPVPATRNIEVIGDSISAGYGDLGVEYHPNWVANPACHYSIQNSSWFETYGKVAADYFDAQLSTVARSGWGIYRGYGGSTTELIPTIYSTLLGNWSDALYSFSIDMDIVLVNLGTNDWSTGDPGLPFETAYLAFLHTIRQKNPNAHIFLTIGPLLGASDLAVADSRIAHVVGNFTAETGDTKISAFDFGTQNLGSDGQIPSGCDWHPSIAEHEIMGQILISEISAALGWQGTATTTTTTTTATTTTTTTTTTKTTATSKTSTTVSSTTTTPTSTTTNTSTTTSATKFSTTSTTGTPATTLASTTTTTSSKASITTTASISSTLSASVTKTSTTVCATLYGQCGGT</sequence>
<feature type="non-terminal residue" evidence="4">
    <location>
        <position position="1"/>
    </location>
</feature>
<evidence type="ECO:0000259" key="2">
    <source>
        <dbReference type="Pfam" id="PF13472"/>
    </source>
</evidence>
<dbReference type="PANTHER" id="PTHR37834">
    <property type="entry name" value="GDSL-LIKE LIPASE/ACYLHYDROLASE DOMAIN PROTEIN (AFU_ORTHOLOGUE AFUA_2G00620)"/>
    <property type="match status" value="1"/>
</dbReference>
<gene>
    <name evidence="4" type="ORF">HK100_006991</name>
</gene>
<proteinExistence type="predicted"/>
<dbReference type="InterPro" id="IPR040794">
    <property type="entry name" value="CE2_N"/>
</dbReference>
<accession>A0AAD5SPU0</accession>
<dbReference type="InterPro" id="IPR037461">
    <property type="entry name" value="CtCE2-like_dom"/>
</dbReference>
<dbReference type="InterPro" id="IPR013830">
    <property type="entry name" value="SGNH_hydro"/>
</dbReference>
<dbReference type="SUPFAM" id="SSF52266">
    <property type="entry name" value="SGNH hydrolase"/>
    <property type="match status" value="1"/>
</dbReference>
<evidence type="ECO:0000256" key="1">
    <source>
        <dbReference type="SAM" id="MobiDB-lite"/>
    </source>
</evidence>
<evidence type="ECO:0000259" key="3">
    <source>
        <dbReference type="Pfam" id="PF17996"/>
    </source>
</evidence>
<dbReference type="Gene3D" id="2.60.120.260">
    <property type="entry name" value="Galactose-binding domain-like"/>
    <property type="match status" value="1"/>
</dbReference>
<dbReference type="AlphaFoldDB" id="A0AAD5SPU0"/>
<keyword evidence="5" id="KW-1185">Reference proteome</keyword>
<dbReference type="EMBL" id="JADGJH010003271">
    <property type="protein sequence ID" value="KAJ3092223.1"/>
    <property type="molecule type" value="Genomic_DNA"/>
</dbReference>
<dbReference type="InterPro" id="IPR052762">
    <property type="entry name" value="PCW_deacetylase/CE"/>
</dbReference>
<protein>
    <recommendedName>
        <fullName evidence="6">SGNH hydrolase-type esterase domain-containing protein</fullName>
    </recommendedName>
</protein>
<evidence type="ECO:0008006" key="6">
    <source>
        <dbReference type="Google" id="ProtNLM"/>
    </source>
</evidence>